<name>A0A1F7GZ85_9BACT</name>
<gene>
    <name evidence="7" type="ORF">A3C24_02020</name>
</gene>
<protein>
    <recommendedName>
        <fullName evidence="9">Rod shape-determining protein RodA</fullName>
    </recommendedName>
</protein>
<dbReference type="PROSITE" id="PS00428">
    <property type="entry name" value="FTSW_RODA_SPOVE"/>
    <property type="match status" value="1"/>
</dbReference>
<dbReference type="GO" id="GO:0005886">
    <property type="term" value="C:plasma membrane"/>
    <property type="evidence" value="ECO:0007669"/>
    <property type="project" value="TreeGrafter"/>
</dbReference>
<dbReference type="InterPro" id="IPR001182">
    <property type="entry name" value="FtsW/RodA"/>
</dbReference>
<comment type="caution">
    <text evidence="7">The sequence shown here is derived from an EMBL/GenBank/DDBJ whole genome shotgun (WGS) entry which is preliminary data.</text>
</comment>
<keyword evidence="4 6" id="KW-1133">Transmembrane helix</keyword>
<evidence type="ECO:0000256" key="5">
    <source>
        <dbReference type="ARBA" id="ARBA00023136"/>
    </source>
</evidence>
<dbReference type="AlphaFoldDB" id="A0A1F7GZ85"/>
<organism evidence="7 8">
    <name type="scientific">Candidatus Roizmanbacteria bacterium RIFCSPHIGHO2_02_FULL_37_24</name>
    <dbReference type="NCBI Taxonomy" id="1802037"/>
    <lineage>
        <taxon>Bacteria</taxon>
        <taxon>Candidatus Roizmaniibacteriota</taxon>
    </lineage>
</organism>
<feature type="transmembrane region" description="Helical" evidence="6">
    <location>
        <begin position="149"/>
        <end position="165"/>
    </location>
</feature>
<sequence length="345" mass="39201">MKKRSLDLWGLLSVVGLLIFGSFNILGIRPDLFLNYIFFSLLGLAFFVLFFRLKTHFFKDNYFILFICFVLLFILTALLGEEVRGAKRWINFFIFNFQTSEFYKPFFLLIMATLLSTHNRFMTQRIIVTFMAFFIPFIFVLTQPDLGSALMYLVVFFAMLFYSGYSTIKLLYISLAGFVGLPIGWQFLQNYQKLRIIGFINPDLDPRGITYNLHQAIITVGSGGLLGRGLGLSTQARHNFLPEFHTDFAFASLVEQFGFVGGLVVLLLYMVLLYRLTVKIFTHKNDLFAYLYLSGSLIFISLAIFVNVGMNLGILPVTGIALPFISYGGSSIVSTMIMLGLAFSI</sequence>
<dbReference type="GO" id="GO:0051301">
    <property type="term" value="P:cell division"/>
    <property type="evidence" value="ECO:0007669"/>
    <property type="project" value="InterPro"/>
</dbReference>
<evidence type="ECO:0000313" key="7">
    <source>
        <dbReference type="EMBL" id="OGK24437.1"/>
    </source>
</evidence>
<evidence type="ECO:0000313" key="8">
    <source>
        <dbReference type="Proteomes" id="UP000177159"/>
    </source>
</evidence>
<keyword evidence="3" id="KW-0133">Cell shape</keyword>
<feature type="transmembrane region" description="Helical" evidence="6">
    <location>
        <begin position="170"/>
        <end position="188"/>
    </location>
</feature>
<reference evidence="7 8" key="1">
    <citation type="journal article" date="2016" name="Nat. Commun.">
        <title>Thousands of microbial genomes shed light on interconnected biogeochemical processes in an aquifer system.</title>
        <authorList>
            <person name="Anantharaman K."/>
            <person name="Brown C.T."/>
            <person name="Hug L.A."/>
            <person name="Sharon I."/>
            <person name="Castelle C.J."/>
            <person name="Probst A.J."/>
            <person name="Thomas B.C."/>
            <person name="Singh A."/>
            <person name="Wilkins M.J."/>
            <person name="Karaoz U."/>
            <person name="Brodie E.L."/>
            <person name="Williams K.H."/>
            <person name="Hubbard S.S."/>
            <person name="Banfield J.F."/>
        </authorList>
    </citation>
    <scope>NUCLEOTIDE SEQUENCE [LARGE SCALE GENOMIC DNA]</scope>
</reference>
<feature type="transmembrane region" description="Helical" evidence="6">
    <location>
        <begin position="62"/>
        <end position="80"/>
    </location>
</feature>
<evidence type="ECO:0008006" key="9">
    <source>
        <dbReference type="Google" id="ProtNLM"/>
    </source>
</evidence>
<feature type="transmembrane region" description="Helical" evidence="6">
    <location>
        <begin position="320"/>
        <end position="343"/>
    </location>
</feature>
<dbReference type="GO" id="GO:0032153">
    <property type="term" value="C:cell division site"/>
    <property type="evidence" value="ECO:0007669"/>
    <property type="project" value="TreeGrafter"/>
</dbReference>
<feature type="transmembrane region" description="Helical" evidence="6">
    <location>
        <begin position="126"/>
        <end position="143"/>
    </location>
</feature>
<dbReference type="Proteomes" id="UP000177159">
    <property type="component" value="Unassembled WGS sequence"/>
</dbReference>
<feature type="transmembrane region" description="Helical" evidence="6">
    <location>
        <begin position="288"/>
        <end position="308"/>
    </location>
</feature>
<dbReference type="PANTHER" id="PTHR30474:SF1">
    <property type="entry name" value="PEPTIDOGLYCAN GLYCOSYLTRANSFERASE MRDB"/>
    <property type="match status" value="1"/>
</dbReference>
<dbReference type="GO" id="GO:0008360">
    <property type="term" value="P:regulation of cell shape"/>
    <property type="evidence" value="ECO:0007669"/>
    <property type="project" value="UniProtKB-KW"/>
</dbReference>
<feature type="transmembrane region" description="Helical" evidence="6">
    <location>
        <begin position="32"/>
        <end position="50"/>
    </location>
</feature>
<accession>A0A1F7GZ85</accession>
<dbReference type="Pfam" id="PF01098">
    <property type="entry name" value="FTSW_RODA_SPOVE"/>
    <property type="match status" value="1"/>
</dbReference>
<feature type="transmembrane region" description="Helical" evidence="6">
    <location>
        <begin position="257"/>
        <end position="276"/>
    </location>
</feature>
<evidence type="ECO:0000256" key="2">
    <source>
        <dbReference type="ARBA" id="ARBA00022692"/>
    </source>
</evidence>
<keyword evidence="5 6" id="KW-0472">Membrane</keyword>
<evidence type="ECO:0000256" key="6">
    <source>
        <dbReference type="SAM" id="Phobius"/>
    </source>
</evidence>
<dbReference type="PANTHER" id="PTHR30474">
    <property type="entry name" value="CELL CYCLE PROTEIN"/>
    <property type="match status" value="1"/>
</dbReference>
<feature type="transmembrane region" description="Helical" evidence="6">
    <location>
        <begin position="92"/>
        <end position="114"/>
    </location>
</feature>
<comment type="subcellular location">
    <subcellularLocation>
        <location evidence="1">Membrane</location>
        <topology evidence="1">Multi-pass membrane protein</topology>
    </subcellularLocation>
</comment>
<proteinExistence type="predicted"/>
<evidence type="ECO:0000256" key="3">
    <source>
        <dbReference type="ARBA" id="ARBA00022960"/>
    </source>
</evidence>
<evidence type="ECO:0000256" key="4">
    <source>
        <dbReference type="ARBA" id="ARBA00022989"/>
    </source>
</evidence>
<keyword evidence="2 6" id="KW-0812">Transmembrane</keyword>
<dbReference type="InterPro" id="IPR018365">
    <property type="entry name" value="Cell_cycle_FtsW-rel_CS"/>
</dbReference>
<dbReference type="GO" id="GO:0015648">
    <property type="term" value="F:lipid-linked peptidoglycan transporter activity"/>
    <property type="evidence" value="ECO:0007669"/>
    <property type="project" value="TreeGrafter"/>
</dbReference>
<dbReference type="EMBL" id="MFZM01000007">
    <property type="protein sequence ID" value="OGK24437.1"/>
    <property type="molecule type" value="Genomic_DNA"/>
</dbReference>
<evidence type="ECO:0000256" key="1">
    <source>
        <dbReference type="ARBA" id="ARBA00004141"/>
    </source>
</evidence>
<feature type="transmembrane region" description="Helical" evidence="6">
    <location>
        <begin position="7"/>
        <end position="26"/>
    </location>
</feature>